<dbReference type="KEGG" id="cao:Celal_0859"/>
<name>E6X3N3_CELAD</name>
<protein>
    <submittedName>
        <fullName evidence="1">Uncharacterized protein</fullName>
    </submittedName>
</protein>
<dbReference type="RefSeq" id="WP_013549675.1">
    <property type="nucleotide sequence ID" value="NC_014934.1"/>
</dbReference>
<dbReference type="HOGENOM" id="CLU_2895751_0_0_10"/>
<reference evidence="1 2" key="1">
    <citation type="journal article" date="2010" name="Stand. Genomic Sci.">
        <title>Complete genome sequence of Cellulophaga algicola type strain (IC166).</title>
        <authorList>
            <person name="Abt B."/>
            <person name="Lu M."/>
            <person name="Misra M."/>
            <person name="Han C."/>
            <person name="Nolan M."/>
            <person name="Lucas S."/>
            <person name="Hammon N."/>
            <person name="Deshpande S."/>
            <person name="Cheng J.F."/>
            <person name="Tapia R."/>
            <person name="Goodwin L."/>
            <person name="Pitluck S."/>
            <person name="Liolios K."/>
            <person name="Pagani I."/>
            <person name="Ivanova N."/>
            <person name="Mavromatis K."/>
            <person name="Ovchinikova G."/>
            <person name="Pati A."/>
            <person name="Chen A."/>
            <person name="Palaniappan K."/>
            <person name="Land M."/>
            <person name="Hauser L."/>
            <person name="Chang Y.J."/>
            <person name="Jeffries C.D."/>
            <person name="Detter J.C."/>
            <person name="Brambilla E."/>
            <person name="Rohde M."/>
            <person name="Tindall B.J."/>
            <person name="Goker M."/>
            <person name="Woyke T."/>
            <person name="Bristow J."/>
            <person name="Eisen J.A."/>
            <person name="Markowitz V."/>
            <person name="Hugenholtz P."/>
            <person name="Kyrpides N.C."/>
            <person name="Klenk H.P."/>
            <person name="Lapidus A."/>
        </authorList>
    </citation>
    <scope>NUCLEOTIDE SEQUENCE [LARGE SCALE GENOMIC DNA]</scope>
    <source>
        <strain evidence="2">DSM 14237 / IC166 / ACAM 630</strain>
    </source>
</reference>
<organism evidence="1 2">
    <name type="scientific">Cellulophaga algicola (strain DSM 14237 / IC166 / ACAM 630)</name>
    <dbReference type="NCBI Taxonomy" id="688270"/>
    <lineage>
        <taxon>Bacteria</taxon>
        <taxon>Pseudomonadati</taxon>
        <taxon>Bacteroidota</taxon>
        <taxon>Flavobacteriia</taxon>
        <taxon>Flavobacteriales</taxon>
        <taxon>Flavobacteriaceae</taxon>
        <taxon>Cellulophaga</taxon>
    </lineage>
</organism>
<evidence type="ECO:0000313" key="1">
    <source>
        <dbReference type="EMBL" id="ADV48186.1"/>
    </source>
</evidence>
<evidence type="ECO:0000313" key="2">
    <source>
        <dbReference type="Proteomes" id="UP000008634"/>
    </source>
</evidence>
<dbReference type="AlphaFoldDB" id="E6X3N3"/>
<dbReference type="Proteomes" id="UP000008634">
    <property type="component" value="Chromosome"/>
</dbReference>
<dbReference type="STRING" id="688270.Celal_0859"/>
<dbReference type="OrthoDB" id="7061696at2"/>
<proteinExistence type="predicted"/>
<keyword evidence="2" id="KW-1185">Reference proteome</keyword>
<sequence>MLFSCEEDDSEYVVVLSGAPSYCATVSLEDSGIYYIENTTANKGNFYSYFEVSYANVKSNGK</sequence>
<dbReference type="EMBL" id="CP002453">
    <property type="protein sequence ID" value="ADV48186.1"/>
    <property type="molecule type" value="Genomic_DNA"/>
</dbReference>
<accession>E6X3N3</accession>
<gene>
    <name evidence="1" type="ordered locus">Celal_0859</name>
</gene>